<comment type="caution">
    <text evidence="1">The sequence shown here is derived from an EMBL/GenBank/DDBJ whole genome shotgun (WGS) entry which is preliminary data.</text>
</comment>
<reference evidence="2" key="1">
    <citation type="submission" date="2014-09" db="EMBL/GenBank/DDBJ databases">
        <title>Whole genome shotgun sequence of Streptomyces sp. NBRC 110027.</title>
        <authorList>
            <person name="Komaki H."/>
            <person name="Ichikawa N."/>
            <person name="Katano-Makiyama Y."/>
            <person name="Hosoyama A."/>
            <person name="Hashimoto M."/>
            <person name="Uohara A."/>
            <person name="Kitahashi Y."/>
            <person name="Ohji S."/>
            <person name="Kimura A."/>
            <person name="Yamazoe A."/>
            <person name="Igarashi Y."/>
            <person name="Fujita N."/>
        </authorList>
    </citation>
    <scope>NUCLEOTIDE SEQUENCE [LARGE SCALE GENOMIC DNA]</scope>
    <source>
        <strain evidence="2">NBRC 110027</strain>
    </source>
</reference>
<dbReference type="AlphaFoldDB" id="A0A0P4RC61"/>
<gene>
    <name evidence="1" type="ORF">TPA0598_08_00890</name>
</gene>
<reference evidence="1 2" key="2">
    <citation type="journal article" date="2015" name="Stand. Genomic Sci.">
        <title>Draft genome sequence of marine-derived Streptomyces sp. TP-A0598, a producer of anti-MRSA antibiotic lydicamycins.</title>
        <authorList>
            <person name="Komaki H."/>
            <person name="Ichikawa N."/>
            <person name="Hosoyama A."/>
            <person name="Fujita N."/>
            <person name="Igarashi Y."/>
        </authorList>
    </citation>
    <scope>NUCLEOTIDE SEQUENCE [LARGE SCALE GENOMIC DNA]</scope>
    <source>
        <strain evidence="1 2">NBRC 110027</strain>
    </source>
</reference>
<organism evidence="1 2">
    <name type="scientific">Streptomyces lydicamycinicus</name>
    <dbReference type="NCBI Taxonomy" id="1546107"/>
    <lineage>
        <taxon>Bacteria</taxon>
        <taxon>Bacillati</taxon>
        <taxon>Actinomycetota</taxon>
        <taxon>Actinomycetes</taxon>
        <taxon>Kitasatosporales</taxon>
        <taxon>Streptomycetaceae</taxon>
        <taxon>Streptomyces</taxon>
    </lineage>
</organism>
<evidence type="ECO:0000313" key="1">
    <source>
        <dbReference type="EMBL" id="GAO11178.1"/>
    </source>
</evidence>
<protein>
    <submittedName>
        <fullName evidence="1">RNA helicase</fullName>
    </submittedName>
</protein>
<keyword evidence="1" id="KW-0347">Helicase</keyword>
<dbReference type="EMBL" id="BBNO01000008">
    <property type="protein sequence ID" value="GAO11178.1"/>
    <property type="molecule type" value="Genomic_DNA"/>
</dbReference>
<dbReference type="GO" id="GO:0004386">
    <property type="term" value="F:helicase activity"/>
    <property type="evidence" value="ECO:0007669"/>
    <property type="project" value="UniProtKB-KW"/>
</dbReference>
<keyword evidence="1" id="KW-0067">ATP-binding</keyword>
<accession>A0A0P4RC61</accession>
<dbReference type="Proteomes" id="UP000048965">
    <property type="component" value="Unassembled WGS sequence"/>
</dbReference>
<keyword evidence="1" id="KW-0378">Hydrolase</keyword>
<name>A0A0P4RC61_9ACTN</name>
<proteinExistence type="predicted"/>
<keyword evidence="1" id="KW-0547">Nucleotide-binding</keyword>
<keyword evidence="2" id="KW-1185">Reference proteome</keyword>
<evidence type="ECO:0000313" key="2">
    <source>
        <dbReference type="Proteomes" id="UP000048965"/>
    </source>
</evidence>
<sequence length="70" mass="7099">MRGPAPDTGSVANAGAGAASKAAGANTAAAAAAVSVRRIFIQQTFRIPSAVWAAPVDVRQVQVVHDSWRA</sequence>